<dbReference type="PROSITE" id="PS51007">
    <property type="entry name" value="CYTC"/>
    <property type="match status" value="1"/>
</dbReference>
<reference evidence="5" key="1">
    <citation type="submission" date="2023-07" db="EMBL/GenBank/DDBJ databases">
        <authorList>
            <person name="Pelsma A.J. K."/>
        </authorList>
    </citation>
    <scope>NUCLEOTIDE SEQUENCE</scope>
</reference>
<feature type="domain" description="Cytochrome c" evidence="4">
    <location>
        <begin position="46"/>
        <end position="209"/>
    </location>
</feature>
<evidence type="ECO:0000256" key="1">
    <source>
        <dbReference type="ARBA" id="ARBA00022617"/>
    </source>
</evidence>
<dbReference type="EMBL" id="OY288114">
    <property type="protein sequence ID" value="CAJ0849900.1"/>
    <property type="molecule type" value="Genomic_DNA"/>
</dbReference>
<dbReference type="GO" id="GO:0020037">
    <property type="term" value="F:heme binding"/>
    <property type="evidence" value="ECO:0007669"/>
    <property type="project" value="InterPro"/>
</dbReference>
<name>A0AA48M046_9ZZZZ</name>
<sequence>MNAARHSHRRSWRFNALVAGLLLLTGWGEAGNAIAQTAPAPSAAPDYTTEIQPIFNRRCIACHGCLGSPCNVKLDSFRGADRGGYGVNPYSSHIEASPRVGMDVAQTTGEWRERGFYSILEREGASSDRLNRSLLYKMVVAGYQHNQPGFSREAAMPLYARRYDHKCPATPESLDAYLQATPAAGMPFGLPAISSADLEKLAAWVTSGSPGPRPEELRQAGAISHKAAVADWEEFLNDPNPRNRLVARYIFDHMFQASIVIEESPGDFFRLVRSETPSPASSSAGTSSAPDLPIKVIDTPLPYDNPYTFAKVDRFWYRLQKVTTPRVQKNHFVWRLNRASLAHIKELFLGRDWDGTQDLNPPWGVGNPFLVFRAIPAEARSLFLLENSEVIVGGITYGPVCLGQTATYAVKDHFWVYFLDPRYDPSVQDPKLGLETWTAMMDRLPVGNAEYAEAYAKAQKKLTPDGLTVDAIWNGDGRNPNAWLTVLRHETNVSVMKGRQGGVPRSQWLVSYSGLERLYYDTVASYKYWGGDLGKLETLVFFNFLRQEMEDNFLLLLPQKDREPIRQSWSQGAIGAVGRFLVPFPDRNLAGGVSGNQPQPLLAAVDRIQTRLGPAVSGPVDAFNPISKPTISLDRPIHSYRRWAKAVSLLTETTAYKFPRFLPSVVLLRLNNGRESRVYSLIANRVYKTQFDMFFQNGEALPDEYTMSVYPTVIGGFPNLVMELDLAQAPAFLEELRSVQTIDQWNALRNRYGVLRNSARFWPALDWLNEWNFKHRGEEAGYLDLSYYDLLDSVY</sequence>
<dbReference type="InterPro" id="IPR010706">
    <property type="entry name" value="Fatty_acid_cis-trans_isomerase"/>
</dbReference>
<proteinExistence type="predicted"/>
<keyword evidence="3" id="KW-0408">Iron</keyword>
<dbReference type="SUPFAM" id="SSF46626">
    <property type="entry name" value="Cytochrome c"/>
    <property type="match status" value="1"/>
</dbReference>
<keyword evidence="1" id="KW-0349">Heme</keyword>
<protein>
    <recommendedName>
        <fullName evidence="4">Cytochrome c domain-containing protein</fullName>
    </recommendedName>
</protein>
<keyword evidence="2" id="KW-0479">Metal-binding</keyword>
<evidence type="ECO:0000256" key="2">
    <source>
        <dbReference type="ARBA" id="ARBA00022723"/>
    </source>
</evidence>
<organism evidence="5">
    <name type="scientific">freshwater sediment metagenome</name>
    <dbReference type="NCBI Taxonomy" id="556182"/>
    <lineage>
        <taxon>unclassified sequences</taxon>
        <taxon>metagenomes</taxon>
        <taxon>ecological metagenomes</taxon>
    </lineage>
</organism>
<dbReference type="InterPro" id="IPR009056">
    <property type="entry name" value="Cyt_c-like_dom"/>
</dbReference>
<evidence type="ECO:0000259" key="4">
    <source>
        <dbReference type="PROSITE" id="PS51007"/>
    </source>
</evidence>
<accession>A0AA48M046</accession>
<gene>
    <name evidence="5" type="ORF">AMST5_00192</name>
</gene>
<dbReference type="InterPro" id="IPR036909">
    <property type="entry name" value="Cyt_c-like_dom_sf"/>
</dbReference>
<dbReference type="GO" id="GO:0009055">
    <property type="term" value="F:electron transfer activity"/>
    <property type="evidence" value="ECO:0007669"/>
    <property type="project" value="InterPro"/>
</dbReference>
<evidence type="ECO:0000313" key="5">
    <source>
        <dbReference type="EMBL" id="CAJ0849900.1"/>
    </source>
</evidence>
<dbReference type="GO" id="GO:0046872">
    <property type="term" value="F:metal ion binding"/>
    <property type="evidence" value="ECO:0007669"/>
    <property type="project" value="UniProtKB-KW"/>
</dbReference>
<evidence type="ECO:0000256" key="3">
    <source>
        <dbReference type="ARBA" id="ARBA00023004"/>
    </source>
</evidence>
<dbReference type="Pfam" id="PF06934">
    <property type="entry name" value="CTI"/>
    <property type="match status" value="1"/>
</dbReference>
<dbReference type="AlphaFoldDB" id="A0AA48M046"/>